<evidence type="ECO:0000313" key="1">
    <source>
        <dbReference type="EMBL" id="OIO16397.1"/>
    </source>
</evidence>
<sequence length="110" mass="12844">MQNDLIQTFVDDLVMQAGFKHLTPEKEVEYKSNLAALVSKKMGIEMMKELKEGDVEEYLDLIEKEPAPEQLYQFFKSKIANLDEKVVEILKNFRIQFLEDLIDAKNMSQN</sequence>
<dbReference type="EMBL" id="MNVB01000062">
    <property type="protein sequence ID" value="OIO16397.1"/>
    <property type="molecule type" value="Genomic_DNA"/>
</dbReference>
<proteinExistence type="predicted"/>
<dbReference type="AlphaFoldDB" id="A0A1J4U0M4"/>
<comment type="caution">
    <text evidence="1">The sequence shown here is derived from an EMBL/GenBank/DDBJ whole genome shotgun (WGS) entry which is preliminary data.</text>
</comment>
<gene>
    <name evidence="1" type="ORF">AUJ29_02795</name>
</gene>
<accession>A0A1J4U0M4</accession>
<protein>
    <submittedName>
        <fullName evidence="1">Uncharacterized protein</fullName>
    </submittedName>
</protein>
<evidence type="ECO:0000313" key="2">
    <source>
        <dbReference type="Proteomes" id="UP000182465"/>
    </source>
</evidence>
<name>A0A1J4U0M4_9BACT</name>
<reference evidence="1 2" key="1">
    <citation type="journal article" date="2016" name="Environ. Microbiol.">
        <title>Genomic resolution of a cold subsurface aquifer community provides metabolic insights for novel microbes adapted to high CO concentrations.</title>
        <authorList>
            <person name="Probst A.J."/>
            <person name="Castelle C.J."/>
            <person name="Singh A."/>
            <person name="Brown C.T."/>
            <person name="Anantharaman K."/>
            <person name="Sharon I."/>
            <person name="Hug L.A."/>
            <person name="Burstein D."/>
            <person name="Emerson J.B."/>
            <person name="Thomas B.C."/>
            <person name="Banfield J.F."/>
        </authorList>
    </citation>
    <scope>NUCLEOTIDE SEQUENCE [LARGE SCALE GENOMIC DNA]</scope>
    <source>
        <strain evidence="1">CG1_02_38_13</strain>
    </source>
</reference>
<organism evidence="1 2">
    <name type="scientific">Candidatus Kuenenbacteria bacterium CG1_02_38_13</name>
    <dbReference type="NCBI Taxonomy" id="1805235"/>
    <lineage>
        <taxon>Bacteria</taxon>
        <taxon>Candidatus Kueneniibacteriota</taxon>
    </lineage>
</organism>
<dbReference type="Proteomes" id="UP000182465">
    <property type="component" value="Unassembled WGS sequence"/>
</dbReference>